<name>A0AAV5DE56_ELECO</name>
<accession>A0AAV5DE56</accession>
<keyword evidence="2" id="KW-1185">Reference proteome</keyword>
<gene>
    <name evidence="1" type="primary">ga26554</name>
    <name evidence="1" type="ORF">PR202_ga26554</name>
</gene>
<organism evidence="1 2">
    <name type="scientific">Eleusine coracana subsp. coracana</name>
    <dbReference type="NCBI Taxonomy" id="191504"/>
    <lineage>
        <taxon>Eukaryota</taxon>
        <taxon>Viridiplantae</taxon>
        <taxon>Streptophyta</taxon>
        <taxon>Embryophyta</taxon>
        <taxon>Tracheophyta</taxon>
        <taxon>Spermatophyta</taxon>
        <taxon>Magnoliopsida</taxon>
        <taxon>Liliopsida</taxon>
        <taxon>Poales</taxon>
        <taxon>Poaceae</taxon>
        <taxon>PACMAD clade</taxon>
        <taxon>Chloridoideae</taxon>
        <taxon>Cynodonteae</taxon>
        <taxon>Eleusininae</taxon>
        <taxon>Eleusine</taxon>
    </lineage>
</organism>
<protein>
    <submittedName>
        <fullName evidence="1">Uncharacterized protein</fullName>
    </submittedName>
</protein>
<dbReference type="EMBL" id="BQKI01000015">
    <property type="protein sequence ID" value="GJN08614.1"/>
    <property type="molecule type" value="Genomic_DNA"/>
</dbReference>
<evidence type="ECO:0000313" key="1">
    <source>
        <dbReference type="EMBL" id="GJN08614.1"/>
    </source>
</evidence>
<evidence type="ECO:0000313" key="2">
    <source>
        <dbReference type="Proteomes" id="UP001054889"/>
    </source>
</evidence>
<sequence length="98" mass="10279">MGNTVVPTGAAVGGSWRTALALNTSEGELVDLTSFQGAPLTFPSVRTMEVTVRAHQFPEGHLVASMSSLLLRFPHLRSLCIRTLAGGGIAYAVDLILG</sequence>
<proteinExistence type="predicted"/>
<dbReference type="AlphaFoldDB" id="A0AAV5DE56"/>
<reference evidence="1" key="1">
    <citation type="journal article" date="2018" name="DNA Res.">
        <title>Multiple hybrid de novo genome assembly of finger millet, an orphan allotetraploid crop.</title>
        <authorList>
            <person name="Hatakeyama M."/>
            <person name="Aluri S."/>
            <person name="Balachadran M.T."/>
            <person name="Sivarajan S.R."/>
            <person name="Patrignani A."/>
            <person name="Gruter S."/>
            <person name="Poveda L."/>
            <person name="Shimizu-Inatsugi R."/>
            <person name="Baeten J."/>
            <person name="Francoijs K.J."/>
            <person name="Nataraja K.N."/>
            <person name="Reddy Y.A.N."/>
            <person name="Phadnis S."/>
            <person name="Ravikumar R.L."/>
            <person name="Schlapbach R."/>
            <person name="Sreeman S.M."/>
            <person name="Shimizu K.K."/>
        </authorList>
    </citation>
    <scope>NUCLEOTIDE SEQUENCE</scope>
</reference>
<reference evidence="1" key="2">
    <citation type="submission" date="2021-12" db="EMBL/GenBank/DDBJ databases">
        <title>Resequencing data analysis of finger millet.</title>
        <authorList>
            <person name="Hatakeyama M."/>
            <person name="Aluri S."/>
            <person name="Balachadran M.T."/>
            <person name="Sivarajan S.R."/>
            <person name="Poveda L."/>
            <person name="Shimizu-Inatsugi R."/>
            <person name="Schlapbach R."/>
            <person name="Sreeman S.M."/>
            <person name="Shimizu K.K."/>
        </authorList>
    </citation>
    <scope>NUCLEOTIDE SEQUENCE</scope>
</reference>
<dbReference type="Proteomes" id="UP001054889">
    <property type="component" value="Unassembled WGS sequence"/>
</dbReference>
<comment type="caution">
    <text evidence="1">The sequence shown here is derived from an EMBL/GenBank/DDBJ whole genome shotgun (WGS) entry which is preliminary data.</text>
</comment>